<sequence>MKEDAEPESIGIMVYCTFVNLILDLVLFVGKKDYSRVELNIRKLDSLKLNTTLGHDLQKKPLKEIPQIFTDYIYDNPNFKQFEQEAIKDAISTGIFGSLKSNGLKYIPHPSLGKKADKDDTDKKAFDRLRSGKEKTPLEKKKKKAKCKWTIRGPNVSSGDGSLNAGPSKDPTAEAPASPL</sequence>
<dbReference type="EMBL" id="JBHFFA010000003">
    <property type="protein sequence ID" value="KAL2634942.1"/>
    <property type="molecule type" value="Genomic_DNA"/>
</dbReference>
<evidence type="ECO:0000256" key="2">
    <source>
        <dbReference type="SAM" id="Phobius"/>
    </source>
</evidence>
<comment type="caution">
    <text evidence="3">The sequence shown here is derived from an EMBL/GenBank/DDBJ whole genome shotgun (WGS) entry which is preliminary data.</text>
</comment>
<name>A0ABD1Z014_9MARC</name>
<protein>
    <submittedName>
        <fullName evidence="3">Uncharacterized protein</fullName>
    </submittedName>
</protein>
<feature type="compositionally biased region" description="Basic and acidic residues" evidence="1">
    <location>
        <begin position="128"/>
        <end position="139"/>
    </location>
</feature>
<keyword evidence="2" id="KW-1133">Transmembrane helix</keyword>
<reference evidence="3 4" key="1">
    <citation type="submission" date="2024-09" db="EMBL/GenBank/DDBJ databases">
        <title>Chromosome-scale assembly of Riccia fluitans.</title>
        <authorList>
            <person name="Paukszto L."/>
            <person name="Sawicki J."/>
            <person name="Karawczyk K."/>
            <person name="Piernik-Szablinska J."/>
            <person name="Szczecinska M."/>
            <person name="Mazdziarz M."/>
        </authorList>
    </citation>
    <scope>NUCLEOTIDE SEQUENCE [LARGE SCALE GENOMIC DNA]</scope>
    <source>
        <strain evidence="3">Rf_01</strain>
        <tissue evidence="3">Aerial parts of the thallus</tissue>
    </source>
</reference>
<organism evidence="3 4">
    <name type="scientific">Riccia fluitans</name>
    <dbReference type="NCBI Taxonomy" id="41844"/>
    <lineage>
        <taxon>Eukaryota</taxon>
        <taxon>Viridiplantae</taxon>
        <taxon>Streptophyta</taxon>
        <taxon>Embryophyta</taxon>
        <taxon>Marchantiophyta</taxon>
        <taxon>Marchantiopsida</taxon>
        <taxon>Marchantiidae</taxon>
        <taxon>Marchantiales</taxon>
        <taxon>Ricciaceae</taxon>
        <taxon>Riccia</taxon>
    </lineage>
</organism>
<proteinExistence type="predicted"/>
<evidence type="ECO:0000313" key="4">
    <source>
        <dbReference type="Proteomes" id="UP001605036"/>
    </source>
</evidence>
<feature type="region of interest" description="Disordered" evidence="1">
    <location>
        <begin position="128"/>
        <end position="180"/>
    </location>
</feature>
<feature type="transmembrane region" description="Helical" evidence="2">
    <location>
        <begin position="12"/>
        <end position="30"/>
    </location>
</feature>
<keyword evidence="2" id="KW-0472">Membrane</keyword>
<dbReference type="AlphaFoldDB" id="A0ABD1Z014"/>
<feature type="compositionally biased region" description="Basic residues" evidence="1">
    <location>
        <begin position="140"/>
        <end position="149"/>
    </location>
</feature>
<gene>
    <name evidence="3" type="ORF">R1flu_006421</name>
</gene>
<evidence type="ECO:0000313" key="3">
    <source>
        <dbReference type="EMBL" id="KAL2634942.1"/>
    </source>
</evidence>
<dbReference type="Proteomes" id="UP001605036">
    <property type="component" value="Unassembled WGS sequence"/>
</dbReference>
<keyword evidence="4" id="KW-1185">Reference proteome</keyword>
<keyword evidence="2" id="KW-0812">Transmembrane</keyword>
<accession>A0ABD1Z014</accession>
<evidence type="ECO:0000256" key="1">
    <source>
        <dbReference type="SAM" id="MobiDB-lite"/>
    </source>
</evidence>